<feature type="region of interest" description="Disordered" evidence="2">
    <location>
        <begin position="1"/>
        <end position="86"/>
    </location>
</feature>
<keyword evidence="3" id="KW-0812">Transmembrane</keyword>
<evidence type="ECO:0000313" key="5">
    <source>
        <dbReference type="Proteomes" id="UP000001312"/>
    </source>
</evidence>
<feature type="transmembrane region" description="Helical" evidence="3">
    <location>
        <begin position="462"/>
        <end position="482"/>
    </location>
</feature>
<dbReference type="HOGENOM" id="CLU_034945_0_0_1"/>
<dbReference type="AlphaFoldDB" id="A7F4D2"/>
<dbReference type="GeneID" id="5482482"/>
<reference evidence="5" key="1">
    <citation type="journal article" date="2011" name="PLoS Genet.">
        <title>Genomic analysis of the necrotrophic fungal pathogens Sclerotinia sclerotiorum and Botrytis cinerea.</title>
        <authorList>
            <person name="Amselem J."/>
            <person name="Cuomo C.A."/>
            <person name="van Kan J.A."/>
            <person name="Viaud M."/>
            <person name="Benito E.P."/>
            <person name="Couloux A."/>
            <person name="Coutinho P.M."/>
            <person name="de Vries R.P."/>
            <person name="Dyer P.S."/>
            <person name="Fillinger S."/>
            <person name="Fournier E."/>
            <person name="Gout L."/>
            <person name="Hahn M."/>
            <person name="Kohn L."/>
            <person name="Lapalu N."/>
            <person name="Plummer K.M."/>
            <person name="Pradier J.M."/>
            <person name="Quevillon E."/>
            <person name="Sharon A."/>
            <person name="Simon A."/>
            <person name="ten Have A."/>
            <person name="Tudzynski B."/>
            <person name="Tudzynski P."/>
            <person name="Wincker P."/>
            <person name="Andrew M."/>
            <person name="Anthouard V."/>
            <person name="Beever R.E."/>
            <person name="Beffa R."/>
            <person name="Benoit I."/>
            <person name="Bouzid O."/>
            <person name="Brault B."/>
            <person name="Chen Z."/>
            <person name="Choquer M."/>
            <person name="Collemare J."/>
            <person name="Cotton P."/>
            <person name="Danchin E.G."/>
            <person name="Da Silva C."/>
            <person name="Gautier A."/>
            <person name="Giraud C."/>
            <person name="Giraud T."/>
            <person name="Gonzalez C."/>
            <person name="Grossetete S."/>
            <person name="Guldener U."/>
            <person name="Henrissat B."/>
            <person name="Howlett B.J."/>
            <person name="Kodira C."/>
            <person name="Kretschmer M."/>
            <person name="Lappartient A."/>
            <person name="Leroch M."/>
            <person name="Levis C."/>
            <person name="Mauceli E."/>
            <person name="Neuveglise C."/>
            <person name="Oeser B."/>
            <person name="Pearson M."/>
            <person name="Poulain J."/>
            <person name="Poussereau N."/>
            <person name="Quesneville H."/>
            <person name="Rascle C."/>
            <person name="Schumacher J."/>
            <person name="Segurens B."/>
            <person name="Sexton A."/>
            <person name="Silva E."/>
            <person name="Sirven C."/>
            <person name="Soanes D.M."/>
            <person name="Talbot N.J."/>
            <person name="Templeton M."/>
            <person name="Yandava C."/>
            <person name="Yarden O."/>
            <person name="Zeng Q."/>
            <person name="Rollins J.A."/>
            <person name="Lebrun M.H."/>
            <person name="Dickman M."/>
        </authorList>
    </citation>
    <scope>NUCLEOTIDE SEQUENCE [LARGE SCALE GENOMIC DNA]</scope>
    <source>
        <strain evidence="5">ATCC 18683 / 1980 / Ss-1</strain>
    </source>
</reference>
<name>A7F4D2_SCLS1</name>
<feature type="compositionally biased region" description="Acidic residues" evidence="2">
    <location>
        <begin position="69"/>
        <end position="81"/>
    </location>
</feature>
<keyword evidence="3" id="KW-1133">Transmembrane helix</keyword>
<feature type="coiled-coil region" evidence="1">
    <location>
        <begin position="164"/>
        <end position="191"/>
    </location>
</feature>
<evidence type="ECO:0000256" key="1">
    <source>
        <dbReference type="SAM" id="Coils"/>
    </source>
</evidence>
<dbReference type="RefSeq" id="XP_001586470.1">
    <property type="nucleotide sequence ID" value="XM_001586420.1"/>
</dbReference>
<evidence type="ECO:0000313" key="4">
    <source>
        <dbReference type="EMBL" id="EDN97603.1"/>
    </source>
</evidence>
<feature type="compositionally biased region" description="Acidic residues" evidence="2">
    <location>
        <begin position="48"/>
        <end position="61"/>
    </location>
</feature>
<dbReference type="Proteomes" id="UP000001312">
    <property type="component" value="Unassembled WGS sequence"/>
</dbReference>
<keyword evidence="3" id="KW-0472">Membrane</keyword>
<accession>A7F4D2</accession>
<evidence type="ECO:0000256" key="3">
    <source>
        <dbReference type="SAM" id="Phobius"/>
    </source>
</evidence>
<evidence type="ECO:0000256" key="2">
    <source>
        <dbReference type="SAM" id="MobiDB-lite"/>
    </source>
</evidence>
<sequence>MSESGYFNVEQPTSSGPAYDLMEDSGVAFEDEDNFPDETPGERLGAIFEDEESNPDEENFQDETRVGFEEEEEEDTPEETPEDRLAVKKMSLKKCAEDMVSEHSEAVALAALAKKIESGLKEVNTKLLEKNEIVQYFIKRNGELATEIREEETNIKFFNLESSLSMKTLECEQLLEENQKLLEKIRLYEESVNDKGKIDVGALLVENSDLKRKLETSSLHPDFDYGAPPHEELQSEATFVNPEQQLSEWKENPKFQEFIAESVRSALSEQRKSMKHLFFVGQRVRNRFLERNSAYDPKVKERNAIYELGNSSVFNGRPITDATLFTDVPGVVFEKRTDEKTFKELYWASWQTVLRLQDCAEFIEMLRWHSSVKAWRRQDYMKTEFFKTWTKNIDTRFEDMDLAAVREYCTNITRKKLKACYLDEKKRNMKIRRSVGLGSGNDSGMFFDIDVGMWGGGVMKGVMRWTMLALIVLCQFMLWMVWRVEQNDWLSSGLEDVLYADVEIDLGWCGLGTFELEMEDILVCVRTGLMLGWLVGEKKGLGNNLEIKLKMKMWLGGDVEVYVCSFFVMRREIVMRWMGTRRIEGALKGDRRMAR</sequence>
<gene>
    <name evidence="4" type="ORF">SS1G_12456</name>
</gene>
<protein>
    <submittedName>
        <fullName evidence="4">Uncharacterized protein</fullName>
    </submittedName>
</protein>
<keyword evidence="5" id="KW-1185">Reference proteome</keyword>
<dbReference type="EMBL" id="CH476641">
    <property type="protein sequence ID" value="EDN97603.1"/>
    <property type="molecule type" value="Genomic_DNA"/>
</dbReference>
<keyword evidence="1" id="KW-0175">Coiled coil</keyword>
<organism evidence="4 5">
    <name type="scientific">Sclerotinia sclerotiorum (strain ATCC 18683 / 1980 / Ss-1)</name>
    <name type="common">White mold</name>
    <name type="synonym">Whetzelinia sclerotiorum</name>
    <dbReference type="NCBI Taxonomy" id="665079"/>
    <lineage>
        <taxon>Eukaryota</taxon>
        <taxon>Fungi</taxon>
        <taxon>Dikarya</taxon>
        <taxon>Ascomycota</taxon>
        <taxon>Pezizomycotina</taxon>
        <taxon>Leotiomycetes</taxon>
        <taxon>Helotiales</taxon>
        <taxon>Sclerotiniaceae</taxon>
        <taxon>Sclerotinia</taxon>
    </lineage>
</organism>
<dbReference type="KEGG" id="ssl:SS1G_12456"/>
<feature type="compositionally biased region" description="Polar residues" evidence="2">
    <location>
        <begin position="1"/>
        <end position="16"/>
    </location>
</feature>
<dbReference type="InParanoid" id="A7F4D2"/>
<proteinExistence type="predicted"/>